<organism evidence="2 3">
    <name type="scientific">Ophiocordyceps australis</name>
    <dbReference type="NCBI Taxonomy" id="1399860"/>
    <lineage>
        <taxon>Eukaryota</taxon>
        <taxon>Fungi</taxon>
        <taxon>Dikarya</taxon>
        <taxon>Ascomycota</taxon>
        <taxon>Pezizomycotina</taxon>
        <taxon>Sordariomycetes</taxon>
        <taxon>Hypocreomycetidae</taxon>
        <taxon>Hypocreales</taxon>
        <taxon>Ophiocordycipitaceae</taxon>
        <taxon>Ophiocordyceps</taxon>
    </lineage>
</organism>
<protein>
    <submittedName>
        <fullName evidence="2">Uncharacterized protein</fullName>
    </submittedName>
</protein>
<accession>A0A2C5Y4G8</accession>
<keyword evidence="1" id="KW-0472">Membrane</keyword>
<feature type="transmembrane region" description="Helical" evidence="1">
    <location>
        <begin position="234"/>
        <end position="259"/>
    </location>
</feature>
<keyword evidence="1" id="KW-0812">Transmembrane</keyword>
<gene>
    <name evidence="2" type="ORF">CDD81_5689</name>
</gene>
<feature type="transmembrane region" description="Helical" evidence="1">
    <location>
        <begin position="188"/>
        <end position="214"/>
    </location>
</feature>
<comment type="caution">
    <text evidence="2">The sequence shown here is derived from an EMBL/GenBank/DDBJ whole genome shotgun (WGS) entry which is preliminary data.</text>
</comment>
<feature type="transmembrane region" description="Helical" evidence="1">
    <location>
        <begin position="303"/>
        <end position="324"/>
    </location>
</feature>
<keyword evidence="1" id="KW-1133">Transmembrane helix</keyword>
<dbReference type="Proteomes" id="UP000226192">
    <property type="component" value="Unassembled WGS sequence"/>
</dbReference>
<dbReference type="EMBL" id="NJET01000046">
    <property type="protein sequence ID" value="PHH63597.1"/>
    <property type="molecule type" value="Genomic_DNA"/>
</dbReference>
<reference evidence="2 3" key="1">
    <citation type="submission" date="2017-06" db="EMBL/GenBank/DDBJ databases">
        <title>Ant-infecting Ophiocordyceps genomes reveal a high diversity of potential behavioral manipulation genes and a possible major role for enterotoxins.</title>
        <authorList>
            <person name="De Bekker C."/>
            <person name="Evans H.C."/>
            <person name="Brachmann A."/>
            <person name="Hughes D.P."/>
        </authorList>
    </citation>
    <scope>NUCLEOTIDE SEQUENCE [LARGE SCALE GENOMIC DNA]</scope>
    <source>
        <strain evidence="2 3">Map64</strain>
    </source>
</reference>
<feature type="transmembrane region" description="Helical" evidence="1">
    <location>
        <begin position="330"/>
        <end position="350"/>
    </location>
</feature>
<evidence type="ECO:0000313" key="2">
    <source>
        <dbReference type="EMBL" id="PHH63597.1"/>
    </source>
</evidence>
<feature type="transmembrane region" description="Helical" evidence="1">
    <location>
        <begin position="136"/>
        <end position="167"/>
    </location>
</feature>
<evidence type="ECO:0000313" key="3">
    <source>
        <dbReference type="Proteomes" id="UP000226192"/>
    </source>
</evidence>
<dbReference type="OrthoDB" id="5394254at2759"/>
<keyword evidence="3" id="KW-1185">Reference proteome</keyword>
<dbReference type="AlphaFoldDB" id="A0A2C5Y4G8"/>
<sequence>MARSRTGNEAKTKRRDEVRDAMSDASLAEKAHAALDEVAEFKAAASTCWCWSPVSAALKFPGVAVLSFAIASMGYSFVGEFSNGALATVSRSQETLSEVAVLAGWRLIELALAWFGGLDGLDVAAMDLLSHAPALYLLSAFYSLSPLTALAALTVDVASAAVPVMLMRPLTRPHRLMGKLHSGELVDLPLYLYTTALATGIYTVVLMLSMRFILPRILVLHFSGLPSLEAAYTASYFSLLPATMLFGAAASTFIFAPFAMTGRSEEDRLVERFDPVTATLGQTFWWNVWGYTSRTKVIIRRTAATVFVTAVNTYLACTRTMFGVEPTGATLYAAVWVSAALCTGFGLGLVGGD</sequence>
<name>A0A2C5Y4G8_9HYPO</name>
<proteinExistence type="predicted"/>
<evidence type="ECO:0000256" key="1">
    <source>
        <dbReference type="SAM" id="Phobius"/>
    </source>
</evidence>